<protein>
    <recommendedName>
        <fullName evidence="8">BHLH domain-containing protein</fullName>
    </recommendedName>
</protein>
<accession>A0A6A4LUP0</accession>
<keyword evidence="6" id="KW-0539">Nucleus</keyword>
<evidence type="ECO:0000256" key="2">
    <source>
        <dbReference type="ARBA" id="ARBA00011738"/>
    </source>
</evidence>
<comment type="subunit">
    <text evidence="2">Homodimer.</text>
</comment>
<dbReference type="EMBL" id="QEFC01000944">
    <property type="protein sequence ID" value="KAE9461720.1"/>
    <property type="molecule type" value="Genomic_DNA"/>
</dbReference>
<keyword evidence="3" id="KW-0805">Transcription regulation</keyword>
<evidence type="ECO:0000313" key="10">
    <source>
        <dbReference type="Proteomes" id="UP000428333"/>
    </source>
</evidence>
<feature type="domain" description="BHLH" evidence="8">
    <location>
        <begin position="287"/>
        <end position="336"/>
    </location>
</feature>
<evidence type="ECO:0000256" key="4">
    <source>
        <dbReference type="ARBA" id="ARBA00023125"/>
    </source>
</evidence>
<dbReference type="InterPro" id="IPR011598">
    <property type="entry name" value="bHLH_dom"/>
</dbReference>
<dbReference type="Proteomes" id="UP000428333">
    <property type="component" value="Linkage Group LG04"/>
</dbReference>
<dbReference type="InterPro" id="IPR036638">
    <property type="entry name" value="HLH_DNA-bd_sf"/>
</dbReference>
<dbReference type="PANTHER" id="PTHR16223">
    <property type="entry name" value="TRANSCRIPTION FACTOR BHLH83-RELATED"/>
    <property type="match status" value="1"/>
</dbReference>
<dbReference type="PANTHER" id="PTHR16223:SF238">
    <property type="entry name" value="TRANSCRIPTION FACTOR BHLH114"/>
    <property type="match status" value="1"/>
</dbReference>
<feature type="region of interest" description="Disordered" evidence="7">
    <location>
        <begin position="38"/>
        <end position="64"/>
    </location>
</feature>
<dbReference type="SUPFAM" id="SSF47459">
    <property type="entry name" value="HLH, helix-loop-helix DNA-binding domain"/>
    <property type="match status" value="1"/>
</dbReference>
<evidence type="ECO:0000256" key="6">
    <source>
        <dbReference type="ARBA" id="ARBA00023242"/>
    </source>
</evidence>
<feature type="non-terminal residue" evidence="9">
    <location>
        <position position="1"/>
    </location>
</feature>
<dbReference type="OrthoDB" id="673975at2759"/>
<keyword evidence="5" id="KW-0804">Transcription</keyword>
<sequence>MAEDFQAAGVCNSTWWNLPKSPLGYWPSSHDHLVEMSNARSSDDSGGSVVSDQQPDSGGGVWVDSSTLEMMGINGISSPTSPTTTDWNHTLFGRRESDYNSRMIQEDMNPRLDFGQETGSDCPSKIQKEWIGTTTNGFNQTNQDFSVLDHQSSHGLIPSILLQTLFDSTNPQPQQSLFDNRSTKYSDEFPPLEKFSPLALKGSFTKQPAVSNPLNVTTTAPFWNSSNASVKDIRAGFPPSVQTQFLASTFEEKSIRPNLIAKANNEGVQDSCNKKSSGGPVFKRPRIETPSPLPTFKVRKEKLGDRITALQQLVSPFGKTDTASVLQEAIEYVKFLHDQVNVLSTPYMQNGAPVHHHQQCFFFFFQMFDKLKNTEGTKQDLRSRGLCLVPISSTFPVANETPVDFWTPTFGGTYR</sequence>
<keyword evidence="10" id="KW-1185">Reference proteome</keyword>
<evidence type="ECO:0000256" key="5">
    <source>
        <dbReference type="ARBA" id="ARBA00023163"/>
    </source>
</evidence>
<dbReference type="GO" id="GO:0005634">
    <property type="term" value="C:nucleus"/>
    <property type="evidence" value="ECO:0007669"/>
    <property type="project" value="UniProtKB-SubCell"/>
</dbReference>
<dbReference type="Gene3D" id="4.10.280.10">
    <property type="entry name" value="Helix-loop-helix DNA-binding domain"/>
    <property type="match status" value="1"/>
</dbReference>
<dbReference type="InterPro" id="IPR045843">
    <property type="entry name" value="IND-like"/>
</dbReference>
<organism evidence="9 10">
    <name type="scientific">Rhododendron williamsianum</name>
    <dbReference type="NCBI Taxonomy" id="262921"/>
    <lineage>
        <taxon>Eukaryota</taxon>
        <taxon>Viridiplantae</taxon>
        <taxon>Streptophyta</taxon>
        <taxon>Embryophyta</taxon>
        <taxon>Tracheophyta</taxon>
        <taxon>Spermatophyta</taxon>
        <taxon>Magnoliopsida</taxon>
        <taxon>eudicotyledons</taxon>
        <taxon>Gunneridae</taxon>
        <taxon>Pentapetalae</taxon>
        <taxon>asterids</taxon>
        <taxon>Ericales</taxon>
        <taxon>Ericaceae</taxon>
        <taxon>Ericoideae</taxon>
        <taxon>Rhodoreae</taxon>
        <taxon>Rhododendron</taxon>
    </lineage>
</organism>
<feature type="compositionally biased region" description="Polar residues" evidence="7">
    <location>
        <begin position="266"/>
        <end position="276"/>
    </location>
</feature>
<dbReference type="GO" id="GO:0046983">
    <property type="term" value="F:protein dimerization activity"/>
    <property type="evidence" value="ECO:0007669"/>
    <property type="project" value="InterPro"/>
</dbReference>
<comment type="subcellular location">
    <subcellularLocation>
        <location evidence="1">Nucleus</location>
    </subcellularLocation>
</comment>
<dbReference type="CDD" id="cd11393">
    <property type="entry name" value="bHLH_AtbHLH_like"/>
    <property type="match status" value="1"/>
</dbReference>
<dbReference type="InterPro" id="IPR045239">
    <property type="entry name" value="bHLH95_bHLH"/>
</dbReference>
<reference evidence="9 10" key="1">
    <citation type="journal article" date="2019" name="Genome Biol. Evol.">
        <title>The Rhododendron genome and chromosomal organization provide insight into shared whole-genome duplications across the heath family (Ericaceae).</title>
        <authorList>
            <person name="Soza V.L."/>
            <person name="Lindsley D."/>
            <person name="Waalkes A."/>
            <person name="Ramage E."/>
            <person name="Patwardhan R.P."/>
            <person name="Burton J.N."/>
            <person name="Adey A."/>
            <person name="Kumar A."/>
            <person name="Qiu R."/>
            <person name="Shendure J."/>
            <person name="Hall B."/>
        </authorList>
    </citation>
    <scope>NUCLEOTIDE SEQUENCE [LARGE SCALE GENOMIC DNA]</scope>
    <source>
        <strain evidence="9">RSF 1966-606</strain>
    </source>
</reference>
<evidence type="ECO:0000259" key="8">
    <source>
        <dbReference type="PROSITE" id="PS50888"/>
    </source>
</evidence>
<evidence type="ECO:0000313" key="9">
    <source>
        <dbReference type="EMBL" id="KAE9461720.1"/>
    </source>
</evidence>
<keyword evidence="4" id="KW-0238">DNA-binding</keyword>
<evidence type="ECO:0000256" key="7">
    <source>
        <dbReference type="SAM" id="MobiDB-lite"/>
    </source>
</evidence>
<name>A0A6A4LUP0_9ERIC</name>
<dbReference type="GO" id="GO:0000978">
    <property type="term" value="F:RNA polymerase II cis-regulatory region sequence-specific DNA binding"/>
    <property type="evidence" value="ECO:0007669"/>
    <property type="project" value="TreeGrafter"/>
</dbReference>
<dbReference type="PROSITE" id="PS50888">
    <property type="entry name" value="BHLH"/>
    <property type="match status" value="1"/>
</dbReference>
<proteinExistence type="predicted"/>
<evidence type="ECO:0000256" key="1">
    <source>
        <dbReference type="ARBA" id="ARBA00004123"/>
    </source>
</evidence>
<comment type="caution">
    <text evidence="9">The sequence shown here is derived from an EMBL/GenBank/DDBJ whole genome shotgun (WGS) entry which is preliminary data.</text>
</comment>
<evidence type="ECO:0000256" key="3">
    <source>
        <dbReference type="ARBA" id="ARBA00023015"/>
    </source>
</evidence>
<gene>
    <name evidence="9" type="ORF">C3L33_06359</name>
</gene>
<feature type="region of interest" description="Disordered" evidence="7">
    <location>
        <begin position="266"/>
        <end position="286"/>
    </location>
</feature>
<dbReference type="FunFam" id="4.10.280.10:FF:000032">
    <property type="entry name" value="Transcription factor bHLH123 family"/>
    <property type="match status" value="1"/>
</dbReference>
<dbReference type="AlphaFoldDB" id="A0A6A4LUP0"/>
<dbReference type="GO" id="GO:0000981">
    <property type="term" value="F:DNA-binding transcription factor activity, RNA polymerase II-specific"/>
    <property type="evidence" value="ECO:0007669"/>
    <property type="project" value="TreeGrafter"/>
</dbReference>